<evidence type="ECO:0000313" key="1">
    <source>
        <dbReference type="EnsemblMetazoa" id="GAUT018567-PA"/>
    </source>
</evidence>
<dbReference type="AlphaFoldDB" id="A0A1A9UX13"/>
<accession>A0A1A9UX13</accession>
<keyword evidence="2" id="KW-1185">Reference proteome</keyword>
<organism evidence="1 2">
    <name type="scientific">Glossina austeni</name>
    <name type="common">Savannah tsetse fly</name>
    <dbReference type="NCBI Taxonomy" id="7395"/>
    <lineage>
        <taxon>Eukaryota</taxon>
        <taxon>Metazoa</taxon>
        <taxon>Ecdysozoa</taxon>
        <taxon>Arthropoda</taxon>
        <taxon>Hexapoda</taxon>
        <taxon>Insecta</taxon>
        <taxon>Pterygota</taxon>
        <taxon>Neoptera</taxon>
        <taxon>Endopterygota</taxon>
        <taxon>Diptera</taxon>
        <taxon>Brachycera</taxon>
        <taxon>Muscomorpha</taxon>
        <taxon>Hippoboscoidea</taxon>
        <taxon>Glossinidae</taxon>
        <taxon>Glossina</taxon>
    </lineage>
</organism>
<dbReference type="Pfam" id="PF13975">
    <property type="entry name" value="gag-asp_proteas"/>
    <property type="match status" value="1"/>
</dbReference>
<dbReference type="SUPFAM" id="SSF50630">
    <property type="entry name" value="Acid proteases"/>
    <property type="match status" value="1"/>
</dbReference>
<sequence length="142" mass="16456">MLHLTLANKKNVVAQTRVARIVKTFQANRISGTIIITGQRVTAVLDTAAIISFLAETFGQQFKQKYRRTTHLANVFLAYETQLKINSTFTCHLQFENRRTLVHFVVMLEAKEPSLLGYNFLRHSELRWYVLENLHIVDQEAH</sequence>
<dbReference type="EnsemblMetazoa" id="GAUT018567-RA">
    <property type="protein sequence ID" value="GAUT018567-PA"/>
    <property type="gene ID" value="GAUT018567"/>
</dbReference>
<reference evidence="1" key="1">
    <citation type="submission" date="2020-05" db="UniProtKB">
        <authorList>
            <consortium name="EnsemblMetazoa"/>
        </authorList>
    </citation>
    <scope>IDENTIFICATION</scope>
    <source>
        <strain evidence="1">TTRI</strain>
    </source>
</reference>
<dbReference type="Gene3D" id="2.40.70.10">
    <property type="entry name" value="Acid Proteases"/>
    <property type="match status" value="1"/>
</dbReference>
<name>A0A1A9UX13_GLOAU</name>
<proteinExistence type="predicted"/>
<dbReference type="InterPro" id="IPR021109">
    <property type="entry name" value="Peptidase_aspartic_dom_sf"/>
</dbReference>
<dbReference type="VEuPathDB" id="VectorBase:GAUT018567"/>
<evidence type="ECO:0000313" key="2">
    <source>
        <dbReference type="Proteomes" id="UP000078200"/>
    </source>
</evidence>
<dbReference type="CDD" id="cd00303">
    <property type="entry name" value="retropepsin_like"/>
    <property type="match status" value="1"/>
</dbReference>
<protein>
    <submittedName>
        <fullName evidence="1">RVP domain-containing protein</fullName>
    </submittedName>
</protein>
<dbReference type="Proteomes" id="UP000078200">
    <property type="component" value="Unassembled WGS sequence"/>
</dbReference>